<reference evidence="3" key="1">
    <citation type="journal article" date="2019" name="Database">
        <title>The radish genome database (RadishGD): an integrated information resource for radish genomics.</title>
        <authorList>
            <person name="Yu H.J."/>
            <person name="Baek S."/>
            <person name="Lee Y.J."/>
            <person name="Cho A."/>
            <person name="Mun J.H."/>
        </authorList>
    </citation>
    <scope>NUCLEOTIDE SEQUENCE [LARGE SCALE GENOMIC DNA]</scope>
    <source>
        <strain evidence="3">cv. WK10039</strain>
    </source>
</reference>
<name>A0A6J0JKB5_RAPSA</name>
<dbReference type="InterPro" id="IPR012436">
    <property type="entry name" value="DUF1633"/>
</dbReference>
<feature type="region of interest" description="Disordered" evidence="2">
    <location>
        <begin position="570"/>
        <end position="590"/>
    </location>
</feature>
<feature type="compositionally biased region" description="Low complexity" evidence="2">
    <location>
        <begin position="306"/>
        <end position="326"/>
    </location>
</feature>
<dbReference type="RefSeq" id="XP_018436095.2">
    <property type="nucleotide sequence ID" value="XM_018580593.2"/>
</dbReference>
<gene>
    <name evidence="4" type="primary">LOC108808449</name>
</gene>
<evidence type="ECO:0000313" key="3">
    <source>
        <dbReference type="Proteomes" id="UP000504610"/>
    </source>
</evidence>
<feature type="region of interest" description="Disordered" evidence="2">
    <location>
        <begin position="233"/>
        <end position="256"/>
    </location>
</feature>
<sequence>MSSFSFPSPTITQEHIEKLYSSLGVDRAVVCELASDHETPKTARNGYGGAYLSFFETCGLSFPIPRQLLEILAGLGISLTQLCPNLLRHLLAILVRAREEKLLFELEELHSLYLIKRNQKNPGTFLASPRPGLHVIGGTPYRDDQWRDQFSVFKVDSSTVGDFDFSLLPRRWAETIAHPRVSPVSDQLRGTVAVLKRGDTDWSLFTREQIRTLNSFPVGLGIAPAISGPVGLLEEAERSDHKEPTSPEEIIARPNTSHSERCSFWRSLRTRASVSRKAPVDPTPICLGSDSEEDMPAREHGSARTSRSASPRPSQPASQRPSQPAPKRSKRRRVGRSDRSPLYETSSGPKHDGTSSQGFGTPLFSSLEEEDAYTKVAEANAKVMEACNDLVLKMAERTETSQRDAVGVKNDAEIDRISLDFKRISAELEIAKRENKEEVEKINSMMAEWVKVCDEKSALEVEVAAQRTKIARLEAERDRDIRSARREMSRQYAKMLKSLGEKWSNKERETAARIQLQEVIANIDLLNKIKEGSCDVDGELARLQDLERGCEAAVESCPSSSWTISELDLPQVPEELDLGGPSNAGGDVGP</sequence>
<dbReference type="Pfam" id="PF07794">
    <property type="entry name" value="DUF1633"/>
    <property type="match status" value="1"/>
</dbReference>
<dbReference type="AlphaFoldDB" id="A0A6J0JKB5"/>
<keyword evidence="3" id="KW-1185">Reference proteome</keyword>
<feature type="compositionally biased region" description="Polar residues" evidence="2">
    <location>
        <begin position="343"/>
        <end position="359"/>
    </location>
</feature>
<dbReference type="GeneID" id="108808449"/>
<organism evidence="3 4">
    <name type="scientific">Raphanus sativus</name>
    <name type="common">Radish</name>
    <name type="synonym">Raphanus raphanistrum var. sativus</name>
    <dbReference type="NCBI Taxonomy" id="3726"/>
    <lineage>
        <taxon>Eukaryota</taxon>
        <taxon>Viridiplantae</taxon>
        <taxon>Streptophyta</taxon>
        <taxon>Embryophyta</taxon>
        <taxon>Tracheophyta</taxon>
        <taxon>Spermatophyta</taxon>
        <taxon>Magnoliopsida</taxon>
        <taxon>eudicotyledons</taxon>
        <taxon>Gunneridae</taxon>
        <taxon>Pentapetalae</taxon>
        <taxon>rosids</taxon>
        <taxon>malvids</taxon>
        <taxon>Brassicales</taxon>
        <taxon>Brassicaceae</taxon>
        <taxon>Brassiceae</taxon>
        <taxon>Raphanus</taxon>
    </lineage>
</organism>
<protein>
    <submittedName>
        <fullName evidence="4">Uncharacterized protein At3g60930, chloroplastic-like</fullName>
    </submittedName>
</protein>
<evidence type="ECO:0000256" key="2">
    <source>
        <dbReference type="SAM" id="MobiDB-lite"/>
    </source>
</evidence>
<feature type="region of interest" description="Disordered" evidence="2">
    <location>
        <begin position="273"/>
        <end position="363"/>
    </location>
</feature>
<evidence type="ECO:0000256" key="1">
    <source>
        <dbReference type="SAM" id="Coils"/>
    </source>
</evidence>
<feature type="coiled-coil region" evidence="1">
    <location>
        <begin position="414"/>
        <end position="476"/>
    </location>
</feature>
<accession>A0A6J0JKB5</accession>
<feature type="compositionally biased region" description="Basic and acidic residues" evidence="2">
    <location>
        <begin position="235"/>
        <end position="245"/>
    </location>
</feature>
<evidence type="ECO:0000313" key="4">
    <source>
        <dbReference type="RefSeq" id="XP_018436095.2"/>
    </source>
</evidence>
<dbReference type="Proteomes" id="UP000504610">
    <property type="component" value="Chromosome 6"/>
</dbReference>
<dbReference type="KEGG" id="rsz:108808449"/>
<keyword evidence="1" id="KW-0175">Coiled coil</keyword>
<proteinExistence type="predicted"/>
<reference evidence="4" key="2">
    <citation type="submission" date="2025-08" db="UniProtKB">
        <authorList>
            <consortium name="RefSeq"/>
        </authorList>
    </citation>
    <scope>IDENTIFICATION</scope>
    <source>
        <tissue evidence="4">Leaf</tissue>
    </source>
</reference>